<evidence type="ECO:0000313" key="2">
    <source>
        <dbReference type="EMBL" id="KAK7391722.1"/>
    </source>
</evidence>
<reference evidence="2 3" key="1">
    <citation type="submission" date="2024-01" db="EMBL/GenBank/DDBJ databases">
        <title>The genomes of 5 underutilized Papilionoideae crops provide insights into root nodulation and disease resistanc.</title>
        <authorList>
            <person name="Jiang F."/>
        </authorList>
    </citation>
    <scope>NUCLEOTIDE SEQUENCE [LARGE SCALE GENOMIC DNA]</scope>
    <source>
        <strain evidence="2">DUOXIRENSHENG_FW03</strain>
        <tissue evidence="2">Leaves</tissue>
    </source>
</reference>
<feature type="compositionally biased region" description="Polar residues" evidence="1">
    <location>
        <begin position="1238"/>
        <end position="1250"/>
    </location>
</feature>
<feature type="compositionally biased region" description="Low complexity" evidence="1">
    <location>
        <begin position="846"/>
        <end position="862"/>
    </location>
</feature>
<feature type="compositionally biased region" description="Basic and acidic residues" evidence="1">
    <location>
        <begin position="466"/>
        <end position="501"/>
    </location>
</feature>
<feature type="region of interest" description="Disordered" evidence="1">
    <location>
        <begin position="737"/>
        <end position="793"/>
    </location>
</feature>
<accession>A0AAN9SE14</accession>
<dbReference type="PANTHER" id="PTHR31008">
    <property type="entry name" value="COP1-INTERACTING PROTEIN-RELATED"/>
    <property type="match status" value="1"/>
</dbReference>
<feature type="compositionally biased region" description="Polar residues" evidence="1">
    <location>
        <begin position="1261"/>
        <end position="1286"/>
    </location>
</feature>
<feature type="compositionally biased region" description="Basic and acidic residues" evidence="1">
    <location>
        <begin position="1013"/>
        <end position="1023"/>
    </location>
</feature>
<feature type="compositionally biased region" description="Polar residues" evidence="1">
    <location>
        <begin position="950"/>
        <end position="959"/>
    </location>
</feature>
<feature type="compositionally biased region" description="Polar residues" evidence="1">
    <location>
        <begin position="1024"/>
        <end position="1045"/>
    </location>
</feature>
<sequence>MNTSTRLDSAVFQLTPTRTRFDLIINVDGKKEKIASGLLNPFLSHLKAAQNQMDKGGYSIVLEPPEGNSDTSWFTKGTVERFVRFVSTPEILERIYTVESEILQIEEAIAIQGNSSLGIGTVEENQGKHVESTEDTSERISMAVASCHYVQLTCKKTHQDTNEERAIVLYKPDEQPPQTNGSTTPEGNSKVHLLKVLETRKSALQKEQGMAFARAVAAGFDIDYIPPLMSFAECFGASRMKDACTKFRDLWRRKHETGQWLEIEAAETMSNRSDFSPLNVSGIILPNMASASHTEVDSLSNGKASSDVPPMDHQPSVGNQDNIQGQFPPHMFPPWPIHSPPGTVPVFQPYPVQGIPYYQAYPGNSPFMQSNYSPMEDPRLIGGQNNGRRRHSMDSRHSNTESEIQDEMDMEREGSHTGDRWKKDQRSSRQKSGMVVIRNINYITKAENSGSGSYSDSASETDEDNKESVKTSKRRESGKESLKKLDSFDREETEHGKDADGGHWQAFQSCLLRDVDEDRHAIDQNQFDLEKPNDMRRKKHIAGNDPLVFNEREMHEVQGSSAIDMHSVSRGLTHMPKTSNDDLLLSARAGQSGDGWSGDDVQSLEVNGKRGGYRRAARDDFIISKQESKFGNAYPSSNIETSLGYSNNKLERKLFHDVNDDSYILEHRSNTGNVERNAIDMDSEIPKVQHKEGKTSDEINCINYEPDELSMLPERGAERGSMSYDPALDYEMQAQAGGTLQNKNKEGVNDTKPGSKKFDKEAKSKLTPNNSDKRKTGGPIRRGKTSKLNPLDEARARAESLRNYKANLQKMKKEKEEEEIKRLEALKMERQKRIAAKSGSITGQSPSQPTKKQLPTKPLPSSHKGSKFSDSEPGASSPLQRFPVRTASVGSNDSLKTSKTSSRLITRSHLDNNKLSRSVSSLPESNLEKDDSTTDTKASMARIRRLSEPKMSNISQTPSVKAHGTGTISKTKVADGPESKKISAIVSHDKSKTAALPELKIRTSKDVPQNRSAVKEKVHKLNDNKSSVNSQGSMSKKNEIGTSSNDDGDDNPVVEKTVVMLQHEKPCAPPIHNSEEKFGIPKKQFENDEVMEKTEAASNYDAIRAPVSPLSMDMIDKETSESQSHLQPISTEVRVDDNTDKEPTRSSSLSIAGETYQAPYARVSSMEDPSTRNCEYAKASITSFETAVIGLETVKAHVSNIGNSELEKIPEAVEKPQVKESSAKGFKRFLKFGKKSHSSAAERNTESDNISIDGEADDARSNGSSNEVYTLKNLISQDETPTASTTQQKSSRSFSLLSPFRSKNSEKKIMMA</sequence>
<dbReference type="EMBL" id="JAYMYS010000005">
    <property type="protein sequence ID" value="KAK7391722.1"/>
    <property type="molecule type" value="Genomic_DNA"/>
</dbReference>
<organism evidence="2 3">
    <name type="scientific">Psophocarpus tetragonolobus</name>
    <name type="common">Winged bean</name>
    <name type="synonym">Dolichos tetragonolobus</name>
    <dbReference type="NCBI Taxonomy" id="3891"/>
    <lineage>
        <taxon>Eukaryota</taxon>
        <taxon>Viridiplantae</taxon>
        <taxon>Streptophyta</taxon>
        <taxon>Embryophyta</taxon>
        <taxon>Tracheophyta</taxon>
        <taxon>Spermatophyta</taxon>
        <taxon>Magnoliopsida</taxon>
        <taxon>eudicotyledons</taxon>
        <taxon>Gunneridae</taxon>
        <taxon>Pentapetalae</taxon>
        <taxon>rosids</taxon>
        <taxon>fabids</taxon>
        <taxon>Fabales</taxon>
        <taxon>Fabaceae</taxon>
        <taxon>Papilionoideae</taxon>
        <taxon>50 kb inversion clade</taxon>
        <taxon>NPAAA clade</taxon>
        <taxon>indigoferoid/millettioid clade</taxon>
        <taxon>Phaseoleae</taxon>
        <taxon>Psophocarpus</taxon>
    </lineage>
</organism>
<feature type="compositionally biased region" description="Basic and acidic residues" evidence="1">
    <location>
        <begin position="1133"/>
        <end position="1144"/>
    </location>
</feature>
<comment type="caution">
    <text evidence="2">The sequence shown here is derived from an EMBL/GenBank/DDBJ whole genome shotgun (WGS) entry which is preliminary data.</text>
</comment>
<feature type="compositionally biased region" description="Low complexity" evidence="1">
    <location>
        <begin position="1287"/>
        <end position="1302"/>
    </location>
</feature>
<dbReference type="Proteomes" id="UP001386955">
    <property type="component" value="Unassembled WGS sequence"/>
</dbReference>
<evidence type="ECO:0000313" key="3">
    <source>
        <dbReference type="Proteomes" id="UP001386955"/>
    </source>
</evidence>
<feature type="compositionally biased region" description="Basic and acidic residues" evidence="1">
    <location>
        <begin position="411"/>
        <end position="427"/>
    </location>
</feature>
<feature type="compositionally biased region" description="Basic and acidic residues" evidence="1">
    <location>
        <begin position="972"/>
        <end position="992"/>
    </location>
</feature>
<feature type="region of interest" description="Disordered" evidence="1">
    <location>
        <begin position="381"/>
        <end position="502"/>
    </location>
</feature>
<evidence type="ECO:0008006" key="4">
    <source>
        <dbReference type="Google" id="ProtNLM"/>
    </source>
</evidence>
<gene>
    <name evidence="2" type="ORF">VNO78_20141</name>
</gene>
<keyword evidence="3" id="KW-1185">Reference proteome</keyword>
<feature type="region of interest" description="Disordered" evidence="1">
    <location>
        <begin position="1119"/>
        <end position="1156"/>
    </location>
</feature>
<feature type="compositionally biased region" description="Polar residues" evidence="1">
    <location>
        <begin position="1121"/>
        <end position="1130"/>
    </location>
</feature>
<proteinExistence type="predicted"/>
<feature type="region of interest" description="Disordered" evidence="1">
    <location>
        <begin position="830"/>
        <end position="1053"/>
    </location>
</feature>
<name>A0AAN9SE14_PSOTE</name>
<feature type="compositionally biased region" description="Basic and acidic residues" evidence="1">
    <location>
        <begin position="1303"/>
        <end position="1312"/>
    </location>
</feature>
<protein>
    <recommendedName>
        <fullName evidence="4">COP1-interacting protein 7</fullName>
    </recommendedName>
</protein>
<feature type="compositionally biased region" description="Polar residues" evidence="1">
    <location>
        <begin position="888"/>
        <end position="905"/>
    </location>
</feature>
<feature type="compositionally biased region" description="Low complexity" evidence="1">
    <location>
        <begin position="449"/>
        <end position="458"/>
    </location>
</feature>
<feature type="region of interest" description="Disordered" evidence="1">
    <location>
        <begin position="1234"/>
        <end position="1312"/>
    </location>
</feature>
<feature type="compositionally biased region" description="Polar residues" evidence="1">
    <location>
        <begin position="915"/>
        <end position="924"/>
    </location>
</feature>
<evidence type="ECO:0000256" key="1">
    <source>
        <dbReference type="SAM" id="MobiDB-lite"/>
    </source>
</evidence>
<dbReference type="PANTHER" id="PTHR31008:SF2">
    <property type="entry name" value="COP1-INTERACTING PROTEIN-LIKE PROTEIN"/>
    <property type="match status" value="1"/>
</dbReference>